<proteinExistence type="predicted"/>
<dbReference type="AlphaFoldDB" id="A0ABD3UIU4"/>
<sequence>MEGFCIREFASRMRSVDVVKCWPFDETTNEESVKSLLPSIVIKKFTWWVAELEHLNSKSAQNTENSTKKKKKKKKKMGREKGIKNKAPPKKRSIVEIFAVAPQVERVISSDDEDGVQEEINWGVKGKRNEKKKNKEIILNKLKKAKQVIKKTKKKEKVGLTLSFVPNKVNQFSSKLQTEDKGIETRNSSSTSTESENDIGDRLSIHKRKPSMQRLDADKKTMTCEAFISENDNPLLLGNGILKNHSKSYQELSIPVNHFGKQKAHKHVTFTENDEPSVSIATRNELPFSHLSKIEETANRKLEASSQSTAMNKSNSFHSRTSPYLSREEMLHTFCSLPHRNQTGSIDKDFVGLPLNSHGELIPFNSSATLKSFGNHSEFGSWNSRTFSEDMSKPFPVEKEDPVFVMPSRSDITESQTNRITCLDFDLLQINDDSFSIGKEDRKFHQSPENEKIQSTMRLMGQDFKVGRNGFQEFEDGLIWKDNQITDELHFVNNKSISNVMIHDQDEPSLGKLEELMFCPSETTMNHRPEMNLMHQNAFVARTVNPLQSTLTEVYNRESLFPEPFISGYEHLKKNQRCAPRSMIRFPFMHPDFEGPVQSSWSQNSSMNRPPLFFDASEKGRTLSDFQTYRNFSTSHHPSVTTGTNQWTKSSVSLNPDVLYTHDPYPGIVPISAVQRRNGNQKKIREPINSKVGLKGLDRGKKAKRQHSTSSNVPFKQFENPSLGFQGLQRVINRSKNAMGDEYVIYPSMDSYSSIERAGSIKLASGAKHILKASRQNDQNSFRAIDPDIPLVALNTDFPVFRI</sequence>
<dbReference type="PANTHER" id="PTHR36892">
    <property type="entry name" value="OS01G0201800 PROTEIN"/>
    <property type="match status" value="1"/>
</dbReference>
<protein>
    <submittedName>
        <fullName evidence="3">Uncharacterized protein</fullName>
    </submittedName>
</protein>
<feature type="coiled-coil region" evidence="1">
    <location>
        <begin position="128"/>
        <end position="155"/>
    </location>
</feature>
<feature type="region of interest" description="Disordered" evidence="2">
    <location>
        <begin position="59"/>
        <end position="90"/>
    </location>
</feature>
<evidence type="ECO:0000313" key="4">
    <source>
        <dbReference type="Proteomes" id="UP001634393"/>
    </source>
</evidence>
<keyword evidence="1" id="KW-0175">Coiled coil</keyword>
<dbReference type="EMBL" id="JBJXBP010000001">
    <property type="protein sequence ID" value="KAL3848701.1"/>
    <property type="molecule type" value="Genomic_DNA"/>
</dbReference>
<dbReference type="PANTHER" id="PTHR36892:SF1">
    <property type="entry name" value="OS05G0518200 PROTEIN"/>
    <property type="match status" value="1"/>
</dbReference>
<feature type="region of interest" description="Disordered" evidence="2">
    <location>
        <begin position="175"/>
        <end position="215"/>
    </location>
</feature>
<reference evidence="3 4" key="1">
    <citation type="submission" date="2024-12" db="EMBL/GenBank/DDBJ databases">
        <title>The unique morphological basis and parallel evolutionary history of personate flowers in Penstemon.</title>
        <authorList>
            <person name="Depatie T.H."/>
            <person name="Wessinger C.A."/>
        </authorList>
    </citation>
    <scope>NUCLEOTIDE SEQUENCE [LARGE SCALE GENOMIC DNA]</scope>
    <source>
        <strain evidence="3">WTNN_2</strain>
        <tissue evidence="3">Leaf</tissue>
    </source>
</reference>
<feature type="compositionally biased region" description="Basic residues" evidence="2">
    <location>
        <begin position="68"/>
        <end position="78"/>
    </location>
</feature>
<name>A0ABD3UIU4_9LAMI</name>
<evidence type="ECO:0000313" key="3">
    <source>
        <dbReference type="EMBL" id="KAL3848701.1"/>
    </source>
</evidence>
<accession>A0ABD3UIU4</accession>
<comment type="caution">
    <text evidence="3">The sequence shown here is derived from an EMBL/GenBank/DDBJ whole genome shotgun (WGS) entry which is preliminary data.</text>
</comment>
<evidence type="ECO:0000256" key="2">
    <source>
        <dbReference type="SAM" id="MobiDB-lite"/>
    </source>
</evidence>
<keyword evidence="4" id="KW-1185">Reference proteome</keyword>
<gene>
    <name evidence="3" type="ORF">ACJIZ3_010583</name>
</gene>
<evidence type="ECO:0000256" key="1">
    <source>
        <dbReference type="SAM" id="Coils"/>
    </source>
</evidence>
<organism evidence="3 4">
    <name type="scientific">Penstemon smallii</name>
    <dbReference type="NCBI Taxonomy" id="265156"/>
    <lineage>
        <taxon>Eukaryota</taxon>
        <taxon>Viridiplantae</taxon>
        <taxon>Streptophyta</taxon>
        <taxon>Embryophyta</taxon>
        <taxon>Tracheophyta</taxon>
        <taxon>Spermatophyta</taxon>
        <taxon>Magnoliopsida</taxon>
        <taxon>eudicotyledons</taxon>
        <taxon>Gunneridae</taxon>
        <taxon>Pentapetalae</taxon>
        <taxon>asterids</taxon>
        <taxon>lamiids</taxon>
        <taxon>Lamiales</taxon>
        <taxon>Plantaginaceae</taxon>
        <taxon>Cheloneae</taxon>
        <taxon>Penstemon</taxon>
    </lineage>
</organism>
<dbReference type="Proteomes" id="UP001634393">
    <property type="component" value="Unassembled WGS sequence"/>
</dbReference>